<dbReference type="GeneID" id="81707094"/>
<dbReference type="EMBL" id="JAEHFL010000018">
    <property type="protein sequence ID" value="MBK3428979.1"/>
    <property type="molecule type" value="Genomic_DNA"/>
</dbReference>
<dbReference type="AlphaFoldDB" id="A0A7Z0A0C5"/>
<dbReference type="Proteomes" id="UP000603369">
    <property type="component" value="Unassembled WGS sequence"/>
</dbReference>
<comment type="caution">
    <text evidence="1">The sequence shown here is derived from an EMBL/GenBank/DDBJ whole genome shotgun (WGS) entry which is preliminary data.</text>
</comment>
<dbReference type="RefSeq" id="WP_005322954.1">
    <property type="nucleotide sequence ID" value="NZ_CP068156.1"/>
</dbReference>
<reference evidence="1 2" key="1">
    <citation type="submission" date="2020-12" db="EMBL/GenBank/DDBJ databases">
        <title>Draft genome sequence of the commensal strain Corynebacterium tuberculostearicum MFP09/CIP 102622 isolated from human skin.</title>
        <authorList>
            <person name="Boukerb A.M."/>
            <person name="Janvier X."/>
            <person name="Feuilloley M.G.J."/>
            <person name="Groboillot A."/>
        </authorList>
    </citation>
    <scope>NUCLEOTIDE SEQUENCE [LARGE SCALE GENOMIC DNA]</scope>
    <source>
        <strain evidence="1 2">CIP 102622</strain>
    </source>
</reference>
<gene>
    <name evidence="1" type="ORF">JDP02_10740</name>
</gene>
<proteinExistence type="predicted"/>
<organism evidence="1 2">
    <name type="scientific">Corynebacterium tuberculostearicum</name>
    <dbReference type="NCBI Taxonomy" id="38304"/>
    <lineage>
        <taxon>Bacteria</taxon>
        <taxon>Bacillati</taxon>
        <taxon>Actinomycetota</taxon>
        <taxon>Actinomycetes</taxon>
        <taxon>Mycobacteriales</taxon>
        <taxon>Corynebacteriaceae</taxon>
        <taxon>Corynebacterium</taxon>
    </lineage>
</organism>
<evidence type="ECO:0000313" key="2">
    <source>
        <dbReference type="Proteomes" id="UP000603369"/>
    </source>
</evidence>
<accession>A0A7Z0A0C5</accession>
<sequence length="62" mass="6632">MKLCNSFVMLAARVALGVILIAQGWQKFSEWTVAVAGLMLAAGPGIRSLDQLPFSKKAKVAK</sequence>
<evidence type="ECO:0000313" key="1">
    <source>
        <dbReference type="EMBL" id="MBK3428979.1"/>
    </source>
</evidence>
<name>A0A7Z0A0C5_9CORY</name>
<protein>
    <submittedName>
        <fullName evidence="1">Uncharacterized protein</fullName>
    </submittedName>
</protein>
<keyword evidence="2" id="KW-1185">Reference proteome</keyword>